<dbReference type="InterPro" id="IPR006357">
    <property type="entry name" value="HAD-SF_hydro_IIA"/>
</dbReference>
<protein>
    <recommendedName>
        <fullName evidence="5">Haloacid dehalogenase-like hydrolase domain-containing protein 2</fullName>
    </recommendedName>
</protein>
<evidence type="ECO:0000256" key="4">
    <source>
        <dbReference type="ARBA" id="ARBA00022842"/>
    </source>
</evidence>
<evidence type="ECO:0000313" key="6">
    <source>
        <dbReference type="EMBL" id="SIO46588.1"/>
    </source>
</evidence>
<proteinExistence type="inferred from homology"/>
<dbReference type="SUPFAM" id="SSF56784">
    <property type="entry name" value="HAD-like"/>
    <property type="match status" value="1"/>
</dbReference>
<dbReference type="InterPro" id="IPR036412">
    <property type="entry name" value="HAD-like_sf"/>
</dbReference>
<dbReference type="Proteomes" id="UP000184693">
    <property type="component" value="Unassembled WGS sequence"/>
</dbReference>
<evidence type="ECO:0000256" key="5">
    <source>
        <dbReference type="ARBA" id="ARBA00039666"/>
    </source>
</evidence>
<dbReference type="Pfam" id="PF13242">
    <property type="entry name" value="Hydrolase_like"/>
    <property type="match status" value="1"/>
</dbReference>
<evidence type="ECO:0000256" key="2">
    <source>
        <dbReference type="ARBA" id="ARBA00007958"/>
    </source>
</evidence>
<comment type="similarity">
    <text evidence="2">Belongs to the HAD-like hydrolase superfamily.</text>
</comment>
<organism evidence="6 7">
    <name type="scientific">Paraburkholderia phenazinium</name>
    <dbReference type="NCBI Taxonomy" id="60549"/>
    <lineage>
        <taxon>Bacteria</taxon>
        <taxon>Pseudomonadati</taxon>
        <taxon>Pseudomonadota</taxon>
        <taxon>Betaproteobacteria</taxon>
        <taxon>Burkholderiales</taxon>
        <taxon>Burkholderiaceae</taxon>
        <taxon>Paraburkholderia</taxon>
    </lineage>
</organism>
<dbReference type="GO" id="GO:0046872">
    <property type="term" value="F:metal ion binding"/>
    <property type="evidence" value="ECO:0007669"/>
    <property type="project" value="UniProtKB-KW"/>
</dbReference>
<dbReference type="InterPro" id="IPR006355">
    <property type="entry name" value="LHPP/HDHD2"/>
</dbReference>
<comment type="cofactor">
    <cofactor evidence="1">
        <name>Mg(2+)</name>
        <dbReference type="ChEBI" id="CHEBI:18420"/>
    </cofactor>
</comment>
<dbReference type="EMBL" id="FSRM01000002">
    <property type="protein sequence ID" value="SIO46588.1"/>
    <property type="molecule type" value="Genomic_DNA"/>
</dbReference>
<evidence type="ECO:0000256" key="1">
    <source>
        <dbReference type="ARBA" id="ARBA00001946"/>
    </source>
</evidence>
<dbReference type="PANTHER" id="PTHR19288">
    <property type="entry name" value="4-NITROPHENYLPHOSPHATASE-RELATED"/>
    <property type="match status" value="1"/>
</dbReference>
<evidence type="ECO:0000256" key="3">
    <source>
        <dbReference type="ARBA" id="ARBA00022723"/>
    </source>
</evidence>
<dbReference type="GO" id="GO:0016791">
    <property type="term" value="F:phosphatase activity"/>
    <property type="evidence" value="ECO:0007669"/>
    <property type="project" value="InterPro"/>
</dbReference>
<dbReference type="Gene3D" id="3.40.50.1000">
    <property type="entry name" value="HAD superfamily/HAD-like"/>
    <property type="match status" value="2"/>
</dbReference>
<dbReference type="Pfam" id="PF13344">
    <property type="entry name" value="Hydrolase_6"/>
    <property type="match status" value="1"/>
</dbReference>
<dbReference type="InterPro" id="IPR023214">
    <property type="entry name" value="HAD_sf"/>
</dbReference>
<dbReference type="NCBIfam" id="TIGR01460">
    <property type="entry name" value="HAD-SF-IIA"/>
    <property type="match status" value="1"/>
</dbReference>
<dbReference type="RefSeq" id="WP_217272831.1">
    <property type="nucleotide sequence ID" value="NZ_FSRM01000002.1"/>
</dbReference>
<dbReference type="GO" id="GO:0005737">
    <property type="term" value="C:cytoplasm"/>
    <property type="evidence" value="ECO:0007669"/>
    <property type="project" value="TreeGrafter"/>
</dbReference>
<reference evidence="6 7" key="1">
    <citation type="submission" date="2016-11" db="EMBL/GenBank/DDBJ databases">
        <authorList>
            <person name="Jaros S."/>
            <person name="Januszkiewicz K."/>
            <person name="Wedrychowicz H."/>
        </authorList>
    </citation>
    <scope>NUCLEOTIDE SEQUENCE [LARGE SCALE GENOMIC DNA]</scope>
    <source>
        <strain evidence="6 7">GAS86</strain>
    </source>
</reference>
<evidence type="ECO:0000313" key="7">
    <source>
        <dbReference type="Proteomes" id="UP000184693"/>
    </source>
</evidence>
<sequence>MNSAMALPGAIKTILFDVDGTLVGRGRALPGAAGAVACARRQGLAVRFLTNTTSRSPDLLAAELQSRGLAIESDEIQTAGTACVEYLKSRPGITCHLIVPSSIRPMFDGIAINDKEPDVVVISDIGEQFNFQVLNQAFLMLRAGAELVVPQKGLFWFDHDGPKLDCGSFIVGLEAATGRQATVTGKPSELFFQRALAHVGCRADEALIIGDDISTDVLGATRIGARSLLVGTGKYTLGAERNGAVCPDYFLPTLEQLPQLLGDH</sequence>
<accession>A0A1N6JQH0</accession>
<gene>
    <name evidence="6" type="ORF">SAMN05444168_4823</name>
</gene>
<dbReference type="NCBIfam" id="TIGR01458">
    <property type="entry name" value="HAD-SF-IIA-hyp3"/>
    <property type="match status" value="1"/>
</dbReference>
<keyword evidence="3" id="KW-0479">Metal-binding</keyword>
<keyword evidence="4" id="KW-0460">Magnesium</keyword>
<dbReference type="AlphaFoldDB" id="A0A1N6JQH0"/>
<name>A0A1N6JQH0_9BURK</name>
<dbReference type="PANTHER" id="PTHR19288:SF46">
    <property type="entry name" value="HALOACID DEHALOGENASE-LIKE HYDROLASE DOMAIN-CONTAINING PROTEIN 2"/>
    <property type="match status" value="1"/>
</dbReference>